<dbReference type="EMBL" id="JAAIJQ010000054">
    <property type="protein sequence ID" value="NEV63558.1"/>
    <property type="molecule type" value="Genomic_DNA"/>
</dbReference>
<organism evidence="4 5">
    <name type="scientific">Thiorhodococcus minor</name>
    <dbReference type="NCBI Taxonomy" id="57489"/>
    <lineage>
        <taxon>Bacteria</taxon>
        <taxon>Pseudomonadati</taxon>
        <taxon>Pseudomonadota</taxon>
        <taxon>Gammaproteobacteria</taxon>
        <taxon>Chromatiales</taxon>
        <taxon>Chromatiaceae</taxon>
        <taxon>Thiorhodococcus</taxon>
    </lineage>
</organism>
<dbReference type="AlphaFoldDB" id="A0A6M0K1C8"/>
<dbReference type="InterPro" id="IPR016155">
    <property type="entry name" value="Mopterin_synth/thiamin_S_b"/>
</dbReference>
<dbReference type="Gene3D" id="3.10.20.30">
    <property type="match status" value="1"/>
</dbReference>
<dbReference type="Proteomes" id="UP000483379">
    <property type="component" value="Unassembled WGS sequence"/>
</dbReference>
<dbReference type="InterPro" id="IPR044672">
    <property type="entry name" value="MOCS2A"/>
</dbReference>
<protein>
    <recommendedName>
        <fullName evidence="3">Molybdopterin synthase sulfur carrier subunit</fullName>
    </recommendedName>
</protein>
<dbReference type="GO" id="GO:0000166">
    <property type="term" value="F:nucleotide binding"/>
    <property type="evidence" value="ECO:0007669"/>
    <property type="project" value="UniProtKB-KW"/>
</dbReference>
<comment type="caution">
    <text evidence="4">The sequence shown here is derived from an EMBL/GenBank/DDBJ whole genome shotgun (WGS) entry which is preliminary data.</text>
</comment>
<accession>A0A6M0K1C8</accession>
<dbReference type="InterPro" id="IPR012675">
    <property type="entry name" value="Beta-grasp_dom_sf"/>
</dbReference>
<dbReference type="GO" id="GO:1990133">
    <property type="term" value="C:molybdopterin adenylyltransferase complex"/>
    <property type="evidence" value="ECO:0007669"/>
    <property type="project" value="TreeGrafter"/>
</dbReference>
<dbReference type="RefSeq" id="WP_164454019.1">
    <property type="nucleotide sequence ID" value="NZ_JAAIJQ010000054.1"/>
</dbReference>
<keyword evidence="1" id="KW-0547">Nucleotide-binding</keyword>
<dbReference type="CDD" id="cd00754">
    <property type="entry name" value="Ubl_MoaD"/>
    <property type="match status" value="1"/>
</dbReference>
<proteinExistence type="inferred from homology"/>
<dbReference type="PANTHER" id="PTHR33359">
    <property type="entry name" value="MOLYBDOPTERIN SYNTHASE SULFUR CARRIER SUBUNIT"/>
    <property type="match status" value="1"/>
</dbReference>
<evidence type="ECO:0000256" key="1">
    <source>
        <dbReference type="ARBA" id="ARBA00022741"/>
    </source>
</evidence>
<comment type="similarity">
    <text evidence="2">Belongs to the MoaD family.</text>
</comment>
<dbReference type="PANTHER" id="PTHR33359:SF1">
    <property type="entry name" value="MOLYBDOPTERIN SYNTHASE SULFUR CARRIER SUBUNIT"/>
    <property type="match status" value="1"/>
</dbReference>
<evidence type="ECO:0000256" key="2">
    <source>
        <dbReference type="ARBA" id="ARBA00024200"/>
    </source>
</evidence>
<reference evidence="4 5" key="1">
    <citation type="submission" date="2020-02" db="EMBL/GenBank/DDBJ databases">
        <title>Genome sequences of Thiorhodococcus mannitoliphagus and Thiorhodococcus minor, purple sulfur photosynthetic bacteria in the gammaproteobacterial family, Chromatiaceae.</title>
        <authorList>
            <person name="Aviles F.A."/>
            <person name="Meyer T.E."/>
            <person name="Kyndt J.A."/>
        </authorList>
    </citation>
    <scope>NUCLEOTIDE SEQUENCE [LARGE SCALE GENOMIC DNA]</scope>
    <source>
        <strain evidence="4 5">DSM 11518</strain>
    </source>
</reference>
<gene>
    <name evidence="4" type="primary">moaD</name>
    <name evidence="4" type="ORF">G3446_16960</name>
</gene>
<keyword evidence="5" id="KW-1185">Reference proteome</keyword>
<dbReference type="NCBIfam" id="TIGR01682">
    <property type="entry name" value="moaD"/>
    <property type="match status" value="1"/>
</dbReference>
<evidence type="ECO:0000313" key="4">
    <source>
        <dbReference type="EMBL" id="NEV63558.1"/>
    </source>
</evidence>
<dbReference type="UniPathway" id="UPA00344"/>
<dbReference type="SUPFAM" id="SSF54285">
    <property type="entry name" value="MoaD/ThiS"/>
    <property type="match status" value="1"/>
</dbReference>
<name>A0A6M0K1C8_9GAMM</name>
<evidence type="ECO:0000256" key="3">
    <source>
        <dbReference type="ARBA" id="ARBA00024247"/>
    </source>
</evidence>
<dbReference type="InterPro" id="IPR003749">
    <property type="entry name" value="ThiS/MoaD-like"/>
</dbReference>
<evidence type="ECO:0000313" key="5">
    <source>
        <dbReference type="Proteomes" id="UP000483379"/>
    </source>
</evidence>
<sequence length="84" mass="9456">MIRILYFARFREQLGLADETLPRRPGIETVADLLAHLRDRGGVWAETLPEGERLMTAVNQELVRPDTRIRDGDELGIFPPVTGG</sequence>
<dbReference type="GO" id="GO:0006777">
    <property type="term" value="P:Mo-molybdopterin cofactor biosynthetic process"/>
    <property type="evidence" value="ECO:0007669"/>
    <property type="project" value="InterPro"/>
</dbReference>
<dbReference type="Pfam" id="PF02597">
    <property type="entry name" value="ThiS"/>
    <property type="match status" value="1"/>
</dbReference>